<dbReference type="eggNOG" id="COG0515">
    <property type="taxonomic scope" value="Bacteria"/>
</dbReference>
<reference evidence="8 9" key="1">
    <citation type="journal article" date="2011" name="J. Bacteriol.">
        <title>Draft genome sequence of the anoxygenic filamentous phototrophic bacterium Oscillochloris trichoides subsp. DG-6.</title>
        <authorList>
            <person name="Kuznetsov B.B."/>
            <person name="Ivanovsky R.N."/>
            <person name="Keppen O.I."/>
            <person name="Sukhacheva M.V."/>
            <person name="Bumazhkin B.K."/>
            <person name="Patutina E.O."/>
            <person name="Beletsky A.V."/>
            <person name="Mardanov A.V."/>
            <person name="Baslerov R.V."/>
            <person name="Panteleeva A.N."/>
            <person name="Kolganova T.V."/>
            <person name="Ravin N.V."/>
            <person name="Skryabin K.G."/>
        </authorList>
    </citation>
    <scope>NUCLEOTIDE SEQUENCE [LARGE SCALE GENOMIC DNA]</scope>
    <source>
        <strain evidence="8 9">DG-6</strain>
    </source>
</reference>
<keyword evidence="4 8" id="KW-0418">Kinase</keyword>
<dbReference type="Gene3D" id="1.10.510.10">
    <property type="entry name" value="Transferase(Phosphotransferase) domain 1"/>
    <property type="match status" value="1"/>
</dbReference>
<dbReference type="SMART" id="SM00220">
    <property type="entry name" value="S_TKc"/>
    <property type="match status" value="1"/>
</dbReference>
<dbReference type="Proteomes" id="UP000054010">
    <property type="component" value="Unassembled WGS sequence"/>
</dbReference>
<dbReference type="Pfam" id="PF00069">
    <property type="entry name" value="Pkinase"/>
    <property type="match status" value="1"/>
</dbReference>
<dbReference type="SUPFAM" id="SSF56112">
    <property type="entry name" value="Protein kinase-like (PK-like)"/>
    <property type="match status" value="1"/>
</dbReference>
<feature type="domain" description="Protein kinase" evidence="7">
    <location>
        <begin position="14"/>
        <end position="272"/>
    </location>
</feature>
<dbReference type="InterPro" id="IPR000719">
    <property type="entry name" value="Prot_kinase_dom"/>
</dbReference>
<dbReference type="PANTHER" id="PTHR43289">
    <property type="entry name" value="MITOGEN-ACTIVATED PROTEIN KINASE KINASE KINASE 20-RELATED"/>
    <property type="match status" value="1"/>
</dbReference>
<dbReference type="STRING" id="765420.OSCT_2187"/>
<dbReference type="Gene3D" id="2.60.40.1240">
    <property type="match status" value="1"/>
</dbReference>
<evidence type="ECO:0000256" key="3">
    <source>
        <dbReference type="ARBA" id="ARBA00022741"/>
    </source>
</evidence>
<keyword evidence="5" id="KW-0067">ATP-binding</keyword>
<sequence length="681" mass="73143">MKQLAPNDLLQGRYRIQTLIAQGGMGAVYRAVDERLGNTVALKQTLMSDPALRTAFEREARLLANLHHPALPVVSDHFIEGSGQFLVMQYIPGDDLATLLAARSGPFPLAEVTPWADRLLDALDYLHAQTPPIIHRDLKPQNLKLTPRGEIVLLDFGLAKGQIGATQGSAPSLFGYTPQYAPLEQIQGTGTDPRSDLYAFGATCYQLLTGSAPPDALTRAAALVAGNPDPLRPAHLLNPSLPLALSDLLQTCMAQAPTQRPTSAAALRQAWQAATTQATPATPSNLVNRVPSSAGQPTIAMAREDAPPKPNRLAGITLALIGVVAALVMILALSAVVRIFGSTASSQSGGESRPGPTIVLDLAASTATPLPDAGKSRTMPLPTDATAQIESWAVRITGVSRGNDAWDLLYATNSNNDPPPDGQEYVVVHLRAQALQGSEDNPDLYPQLTGDQRVGYLPVAAVTPHQRPDTYAKDAVFDIDIPYLVVQDEGNLILAVDDLGSFNQAPVFVALDAGASVSVDMSLRDVRPTSLGEDPREPAEIGETVITEDFEVTVLEEIRGEAAYQQLLDANQFNDPPKEGYEYLLARVEVRSLSTKDDTVMVSDSDFYTVIGNAEDIEATIQRYPAVVEPEPKLSHYLYPGGKGSGWITVEIPKDTPEVRLVFEPSFASNELNTRYFVVGD</sequence>
<evidence type="ECO:0000256" key="2">
    <source>
        <dbReference type="ARBA" id="ARBA00022729"/>
    </source>
</evidence>
<name>E1IFT6_9CHLR</name>
<feature type="transmembrane region" description="Helical" evidence="6">
    <location>
        <begin position="313"/>
        <end position="337"/>
    </location>
</feature>
<dbReference type="InterPro" id="IPR029051">
    <property type="entry name" value="DUF4352"/>
</dbReference>
<proteinExistence type="predicted"/>
<dbReference type="AlphaFoldDB" id="E1IFT6"/>
<dbReference type="Gene3D" id="3.30.200.20">
    <property type="entry name" value="Phosphorylase Kinase, domain 1"/>
    <property type="match status" value="1"/>
</dbReference>
<dbReference type="CDD" id="cd14014">
    <property type="entry name" value="STKc_PknB_like"/>
    <property type="match status" value="1"/>
</dbReference>
<keyword evidence="6" id="KW-0472">Membrane</keyword>
<dbReference type="InterPro" id="IPR029050">
    <property type="entry name" value="Immunoprotect_excell_Ig-like"/>
</dbReference>
<protein>
    <submittedName>
        <fullName evidence="8">Protein kinase</fullName>
    </submittedName>
</protein>
<evidence type="ECO:0000313" key="9">
    <source>
        <dbReference type="Proteomes" id="UP000054010"/>
    </source>
</evidence>
<dbReference type="GO" id="GO:0005524">
    <property type="term" value="F:ATP binding"/>
    <property type="evidence" value="ECO:0007669"/>
    <property type="project" value="UniProtKB-KW"/>
</dbReference>
<dbReference type="PROSITE" id="PS50011">
    <property type="entry name" value="PROTEIN_KINASE_DOM"/>
    <property type="match status" value="1"/>
</dbReference>
<keyword evidence="3" id="KW-0547">Nucleotide-binding</keyword>
<accession>E1IFT6</accession>
<evidence type="ECO:0000259" key="7">
    <source>
        <dbReference type="PROSITE" id="PS50011"/>
    </source>
</evidence>
<keyword evidence="2" id="KW-0732">Signal</keyword>
<evidence type="ECO:0000256" key="6">
    <source>
        <dbReference type="SAM" id="Phobius"/>
    </source>
</evidence>
<keyword evidence="9" id="KW-1185">Reference proteome</keyword>
<keyword evidence="6" id="KW-0812">Transmembrane</keyword>
<dbReference type="InterPro" id="IPR011009">
    <property type="entry name" value="Kinase-like_dom_sf"/>
</dbReference>
<evidence type="ECO:0000313" key="8">
    <source>
        <dbReference type="EMBL" id="EFO79977.1"/>
    </source>
</evidence>
<gene>
    <name evidence="8" type="ORF">OSCT_2187</name>
</gene>
<evidence type="ECO:0000256" key="4">
    <source>
        <dbReference type="ARBA" id="ARBA00022777"/>
    </source>
</evidence>
<keyword evidence="6" id="KW-1133">Transmembrane helix</keyword>
<organism evidence="8 9">
    <name type="scientific">Oscillochloris trichoides DG-6</name>
    <dbReference type="NCBI Taxonomy" id="765420"/>
    <lineage>
        <taxon>Bacteria</taxon>
        <taxon>Bacillati</taxon>
        <taxon>Chloroflexota</taxon>
        <taxon>Chloroflexia</taxon>
        <taxon>Chloroflexales</taxon>
        <taxon>Chloroflexineae</taxon>
        <taxon>Oscillochloridaceae</taxon>
        <taxon>Oscillochloris</taxon>
    </lineage>
</organism>
<evidence type="ECO:0000256" key="5">
    <source>
        <dbReference type="ARBA" id="ARBA00022840"/>
    </source>
</evidence>
<dbReference type="OrthoDB" id="9814968at2"/>
<dbReference type="Pfam" id="PF11611">
    <property type="entry name" value="DUF4352"/>
    <property type="match status" value="1"/>
</dbReference>
<dbReference type="GO" id="GO:0004674">
    <property type="term" value="F:protein serine/threonine kinase activity"/>
    <property type="evidence" value="ECO:0007669"/>
    <property type="project" value="TreeGrafter"/>
</dbReference>
<dbReference type="EMBL" id="ADVR01000094">
    <property type="protein sequence ID" value="EFO79977.1"/>
    <property type="molecule type" value="Genomic_DNA"/>
</dbReference>
<dbReference type="PANTHER" id="PTHR43289:SF34">
    <property type="entry name" value="SERINE_THREONINE-PROTEIN KINASE YBDM-RELATED"/>
    <property type="match status" value="1"/>
</dbReference>
<evidence type="ECO:0000256" key="1">
    <source>
        <dbReference type="ARBA" id="ARBA00022679"/>
    </source>
</evidence>
<keyword evidence="1" id="KW-0808">Transferase</keyword>
<comment type="caution">
    <text evidence="8">The sequence shown here is derived from an EMBL/GenBank/DDBJ whole genome shotgun (WGS) entry which is preliminary data.</text>
</comment>
<dbReference type="HOGENOM" id="CLU_403777_0_0_0"/>